<dbReference type="Pfam" id="PF12796">
    <property type="entry name" value="Ank_2"/>
    <property type="match status" value="1"/>
</dbReference>
<dbReference type="PROSITE" id="PS50088">
    <property type="entry name" value="ANK_REPEAT"/>
    <property type="match status" value="1"/>
</dbReference>
<keyword evidence="2 3" id="KW-0040">ANK repeat</keyword>
<reference evidence="4" key="1">
    <citation type="submission" date="2021-02" db="EMBL/GenBank/DDBJ databases">
        <authorList>
            <person name="Nowell W R."/>
        </authorList>
    </citation>
    <scope>NUCLEOTIDE SEQUENCE</scope>
</reference>
<dbReference type="AlphaFoldDB" id="A0A814V1H3"/>
<dbReference type="GO" id="GO:0085020">
    <property type="term" value="P:protein K6-linked ubiquitination"/>
    <property type="evidence" value="ECO:0007669"/>
    <property type="project" value="TreeGrafter"/>
</dbReference>
<dbReference type="EMBL" id="CAJOBB010001957">
    <property type="protein sequence ID" value="CAF3923401.1"/>
    <property type="molecule type" value="Genomic_DNA"/>
</dbReference>
<dbReference type="GO" id="GO:0004842">
    <property type="term" value="F:ubiquitin-protein transferase activity"/>
    <property type="evidence" value="ECO:0007669"/>
    <property type="project" value="TreeGrafter"/>
</dbReference>
<protein>
    <submittedName>
        <fullName evidence="4">Uncharacterized protein</fullName>
    </submittedName>
</protein>
<dbReference type="PANTHER" id="PTHR24171">
    <property type="entry name" value="ANKYRIN REPEAT DOMAIN-CONTAINING PROTEIN 39-RELATED"/>
    <property type="match status" value="1"/>
</dbReference>
<dbReference type="SUPFAM" id="SSF48403">
    <property type="entry name" value="Ankyrin repeat"/>
    <property type="match status" value="1"/>
</dbReference>
<feature type="repeat" description="ANK" evidence="3">
    <location>
        <begin position="49"/>
        <end position="72"/>
    </location>
</feature>
<dbReference type="GO" id="GO:0070531">
    <property type="term" value="C:BRCA1-A complex"/>
    <property type="evidence" value="ECO:0007669"/>
    <property type="project" value="TreeGrafter"/>
</dbReference>
<proteinExistence type="predicted"/>
<dbReference type="Proteomes" id="UP000663868">
    <property type="component" value="Unassembled WGS sequence"/>
</dbReference>
<dbReference type="EMBL" id="CAJNOE010000373">
    <property type="protein sequence ID" value="CAF1180700.1"/>
    <property type="molecule type" value="Genomic_DNA"/>
</dbReference>
<evidence type="ECO:0000313" key="6">
    <source>
        <dbReference type="Proteomes" id="UP000663860"/>
    </source>
</evidence>
<gene>
    <name evidence="4" type="ORF">IZO911_LOCUS27446</name>
    <name evidence="5" type="ORF">KXQ929_LOCUS24035</name>
</gene>
<comment type="caution">
    <text evidence="4">The sequence shown here is derived from an EMBL/GenBank/DDBJ whole genome shotgun (WGS) entry which is preliminary data.</text>
</comment>
<evidence type="ECO:0000313" key="4">
    <source>
        <dbReference type="EMBL" id="CAF1180700.1"/>
    </source>
</evidence>
<organism evidence="4 6">
    <name type="scientific">Adineta steineri</name>
    <dbReference type="NCBI Taxonomy" id="433720"/>
    <lineage>
        <taxon>Eukaryota</taxon>
        <taxon>Metazoa</taxon>
        <taxon>Spiralia</taxon>
        <taxon>Gnathifera</taxon>
        <taxon>Rotifera</taxon>
        <taxon>Eurotatoria</taxon>
        <taxon>Bdelloidea</taxon>
        <taxon>Adinetida</taxon>
        <taxon>Adinetidae</taxon>
        <taxon>Adineta</taxon>
    </lineage>
</organism>
<evidence type="ECO:0000313" key="5">
    <source>
        <dbReference type="EMBL" id="CAF3923401.1"/>
    </source>
</evidence>
<evidence type="ECO:0000256" key="1">
    <source>
        <dbReference type="ARBA" id="ARBA00022737"/>
    </source>
</evidence>
<keyword evidence="1" id="KW-0677">Repeat</keyword>
<name>A0A814V1H3_9BILA</name>
<dbReference type="InterPro" id="IPR002110">
    <property type="entry name" value="Ankyrin_rpt"/>
</dbReference>
<dbReference type="InterPro" id="IPR036770">
    <property type="entry name" value="Ankyrin_rpt-contain_sf"/>
</dbReference>
<dbReference type="SMART" id="SM00248">
    <property type="entry name" value="ANK"/>
    <property type="match status" value="2"/>
</dbReference>
<dbReference type="PANTHER" id="PTHR24171:SF8">
    <property type="entry name" value="BRCA1-ASSOCIATED RING DOMAIN PROTEIN 1"/>
    <property type="match status" value="1"/>
</dbReference>
<dbReference type="PROSITE" id="PS50297">
    <property type="entry name" value="ANK_REP_REGION"/>
    <property type="match status" value="1"/>
</dbReference>
<dbReference type="GO" id="GO:0031436">
    <property type="term" value="C:BRCA1-BARD1 complex"/>
    <property type="evidence" value="ECO:0007669"/>
    <property type="project" value="TreeGrafter"/>
</dbReference>
<evidence type="ECO:0000256" key="3">
    <source>
        <dbReference type="PROSITE-ProRule" id="PRU00023"/>
    </source>
</evidence>
<dbReference type="Proteomes" id="UP000663860">
    <property type="component" value="Unassembled WGS sequence"/>
</dbReference>
<accession>A0A814V1H3</accession>
<evidence type="ECO:0000256" key="2">
    <source>
        <dbReference type="ARBA" id="ARBA00023043"/>
    </source>
</evidence>
<dbReference type="Gene3D" id="1.25.40.20">
    <property type="entry name" value="Ankyrin repeat-containing domain"/>
    <property type="match status" value="1"/>
</dbReference>
<sequence>MNRNAKVIENSRINKNSDFYNACRNGDAQTALQHLTNNPVPNPNEIQPNGSTALHAAAYYGHVSVVRLIVQHCSISYLERNRYGFTAYEETYSNEIRQMLQSAQVATTNQYWWPTLYRMTNNFQHKTETTLSRLLNQITASRFLVAHADQIADLSRRASIIIDAKHVKSDEIMLFLSEFSTINGRLPIIYVLIENLSNDFVASLTVLPHVQGIFDNEESLIVRWALNMALEHRKTGHELLTSDDKQNAEFFLNESVALYQRLATIVHPKKRLT</sequence>